<feature type="compositionally biased region" description="Basic and acidic residues" evidence="1">
    <location>
        <begin position="142"/>
        <end position="151"/>
    </location>
</feature>
<evidence type="ECO:0000313" key="3">
    <source>
        <dbReference type="Proteomes" id="UP001497480"/>
    </source>
</evidence>
<keyword evidence="3" id="KW-1185">Reference proteome</keyword>
<gene>
    <name evidence="2" type="ORF">LLUT_LOCUS7116</name>
</gene>
<feature type="region of interest" description="Disordered" evidence="1">
    <location>
        <begin position="141"/>
        <end position="163"/>
    </location>
</feature>
<evidence type="ECO:0008006" key="4">
    <source>
        <dbReference type="Google" id="ProtNLM"/>
    </source>
</evidence>
<dbReference type="AlphaFoldDB" id="A0AAV1WAS6"/>
<evidence type="ECO:0000256" key="1">
    <source>
        <dbReference type="SAM" id="MobiDB-lite"/>
    </source>
</evidence>
<comment type="caution">
    <text evidence="2">The sequence shown here is derived from an EMBL/GenBank/DDBJ whole genome shotgun (WGS) entry which is preliminary data.</text>
</comment>
<name>A0AAV1WAS6_LUPLU</name>
<evidence type="ECO:0000313" key="2">
    <source>
        <dbReference type="EMBL" id="CAL0306056.1"/>
    </source>
</evidence>
<organism evidence="2 3">
    <name type="scientific">Lupinus luteus</name>
    <name type="common">European yellow lupine</name>
    <dbReference type="NCBI Taxonomy" id="3873"/>
    <lineage>
        <taxon>Eukaryota</taxon>
        <taxon>Viridiplantae</taxon>
        <taxon>Streptophyta</taxon>
        <taxon>Embryophyta</taxon>
        <taxon>Tracheophyta</taxon>
        <taxon>Spermatophyta</taxon>
        <taxon>Magnoliopsida</taxon>
        <taxon>eudicotyledons</taxon>
        <taxon>Gunneridae</taxon>
        <taxon>Pentapetalae</taxon>
        <taxon>rosids</taxon>
        <taxon>fabids</taxon>
        <taxon>Fabales</taxon>
        <taxon>Fabaceae</taxon>
        <taxon>Papilionoideae</taxon>
        <taxon>50 kb inversion clade</taxon>
        <taxon>genistoids sensu lato</taxon>
        <taxon>core genistoids</taxon>
        <taxon>Genisteae</taxon>
        <taxon>Lupinus</taxon>
    </lineage>
</organism>
<dbReference type="GO" id="GO:0007143">
    <property type="term" value="P:female meiotic nuclear division"/>
    <property type="evidence" value="ECO:0007669"/>
    <property type="project" value="InterPro"/>
</dbReference>
<dbReference type="PANTHER" id="PTHR33385">
    <property type="entry name" value="PROTEIN XRI1"/>
    <property type="match status" value="1"/>
</dbReference>
<feature type="compositionally biased region" description="Low complexity" evidence="1">
    <location>
        <begin position="152"/>
        <end position="163"/>
    </location>
</feature>
<dbReference type="EMBL" id="CAXHTB010000005">
    <property type="protein sequence ID" value="CAL0306056.1"/>
    <property type="molecule type" value="Genomic_DNA"/>
</dbReference>
<dbReference type="PANTHER" id="PTHR33385:SF18">
    <property type="entry name" value="XRI1-LIKE PROTEIN"/>
    <property type="match status" value="1"/>
</dbReference>
<dbReference type="Proteomes" id="UP001497480">
    <property type="component" value="Unassembled WGS sequence"/>
</dbReference>
<protein>
    <recommendedName>
        <fullName evidence="4">Protein XRI1</fullName>
    </recommendedName>
</protein>
<sequence length="278" mass="31404">MNDLHSLAYADSFHNSSLGWNYHHNHGVLNEDRISLIPEAMDESATSFSSPQEYYYEDFSTGYLEDALIEFTSKRRCLLKPCSDEQRKNNSNDDDFEKSFWNFNFNPIWHHQPVENFYCMNHIEKIFGLSDEEPNNVVAETKTAEETKISESESPNSSSSSYKEPIISKTIEVDLLTRDPKVTSAGRSGYEKRRKRVVYPFAMVKPGGKEGDVTLKDINERIGMAPTRPVKHPVGDFACQPCVSSPQASGLSGKPVVALTRIHTFPRTGTITIIRTKG</sequence>
<accession>A0AAV1WAS6</accession>
<reference evidence="2 3" key="1">
    <citation type="submission" date="2024-03" db="EMBL/GenBank/DDBJ databases">
        <authorList>
            <person name="Martinez-Hernandez J."/>
        </authorList>
    </citation>
    <scope>NUCLEOTIDE SEQUENCE [LARGE SCALE GENOMIC DNA]</scope>
</reference>
<proteinExistence type="predicted"/>
<dbReference type="GO" id="GO:0007140">
    <property type="term" value="P:male meiotic nuclear division"/>
    <property type="evidence" value="ECO:0007669"/>
    <property type="project" value="InterPro"/>
</dbReference>
<dbReference type="InterPro" id="IPR039933">
    <property type="entry name" value="XRI1"/>
</dbReference>